<protein>
    <submittedName>
        <fullName evidence="1">Uncharacterized protein</fullName>
    </submittedName>
</protein>
<gene>
    <name evidence="1" type="ORF">CC77DRAFT_68067</name>
</gene>
<keyword evidence="2" id="KW-1185">Reference proteome</keyword>
<dbReference type="GeneID" id="29118339"/>
<accession>A0A177DLE0</accession>
<evidence type="ECO:0000313" key="1">
    <source>
        <dbReference type="EMBL" id="OAG20555.1"/>
    </source>
</evidence>
<dbReference type="KEGG" id="aalt:CC77DRAFT_68067"/>
<sequence>MARTLSATRISVQIKSYGFYKAAFQERLSQLRRSCLFSPPSSLLDLVVIIPRFCQILLPPTRKSALFSFALCVPLSLADCR</sequence>
<dbReference type="RefSeq" id="XP_018385976.1">
    <property type="nucleotide sequence ID" value="XM_018532745.1"/>
</dbReference>
<evidence type="ECO:0000313" key="2">
    <source>
        <dbReference type="Proteomes" id="UP000077248"/>
    </source>
</evidence>
<proteinExistence type="predicted"/>
<dbReference type="VEuPathDB" id="FungiDB:CC77DRAFT_68067"/>
<dbReference type="Proteomes" id="UP000077248">
    <property type="component" value="Unassembled WGS sequence"/>
</dbReference>
<dbReference type="AlphaFoldDB" id="A0A177DLE0"/>
<reference evidence="1 2" key="1">
    <citation type="submission" date="2016-05" db="EMBL/GenBank/DDBJ databases">
        <title>Comparative analysis of secretome profiles of manganese(II)-oxidizing ascomycete fungi.</title>
        <authorList>
            <consortium name="DOE Joint Genome Institute"/>
            <person name="Zeiner C.A."/>
            <person name="Purvine S.O."/>
            <person name="Zink E.M."/>
            <person name="Wu S."/>
            <person name="Pasa-Tolic L."/>
            <person name="Chaput D.L."/>
            <person name="Haridas S."/>
            <person name="Grigoriev I.V."/>
            <person name="Santelli C.M."/>
            <person name="Hansel C.M."/>
        </authorList>
    </citation>
    <scope>NUCLEOTIDE SEQUENCE [LARGE SCALE GENOMIC DNA]</scope>
    <source>
        <strain evidence="1 2">SRC1lrK2f</strain>
    </source>
</reference>
<organism evidence="1 2">
    <name type="scientific">Alternaria alternata</name>
    <name type="common">Alternaria rot fungus</name>
    <name type="synonym">Torula alternata</name>
    <dbReference type="NCBI Taxonomy" id="5599"/>
    <lineage>
        <taxon>Eukaryota</taxon>
        <taxon>Fungi</taxon>
        <taxon>Dikarya</taxon>
        <taxon>Ascomycota</taxon>
        <taxon>Pezizomycotina</taxon>
        <taxon>Dothideomycetes</taxon>
        <taxon>Pleosporomycetidae</taxon>
        <taxon>Pleosporales</taxon>
        <taxon>Pleosporineae</taxon>
        <taxon>Pleosporaceae</taxon>
        <taxon>Alternaria</taxon>
        <taxon>Alternaria sect. Alternaria</taxon>
        <taxon>Alternaria alternata complex</taxon>
    </lineage>
</organism>
<name>A0A177DLE0_ALTAL</name>
<dbReference type="EMBL" id="KV441478">
    <property type="protein sequence ID" value="OAG20555.1"/>
    <property type="molecule type" value="Genomic_DNA"/>
</dbReference>